<keyword evidence="2" id="KW-1185">Reference proteome</keyword>
<evidence type="ECO:0000313" key="1">
    <source>
        <dbReference type="EMBL" id="MCV9888443.1"/>
    </source>
</evidence>
<comment type="caution">
    <text evidence="1">The sequence shown here is derived from an EMBL/GenBank/DDBJ whole genome shotgun (WGS) entry which is preliminary data.</text>
</comment>
<accession>A0ABT3DNI6</accession>
<name>A0ABT3DNI6_9BACI</name>
<reference evidence="1 2" key="1">
    <citation type="submission" date="2022-10" db="EMBL/GenBank/DDBJ databases">
        <title>Draft genome assembly of moderately radiation resistant bacterium Metabacillus halosaccharovorans.</title>
        <authorList>
            <person name="Pal S."/>
            <person name="Gopinathan A."/>
        </authorList>
    </citation>
    <scope>NUCLEOTIDE SEQUENCE [LARGE SCALE GENOMIC DNA]</scope>
    <source>
        <strain evidence="1 2">VITHBRA001</strain>
    </source>
</reference>
<dbReference type="Proteomes" id="UP001526147">
    <property type="component" value="Unassembled WGS sequence"/>
</dbReference>
<evidence type="ECO:0000313" key="2">
    <source>
        <dbReference type="Proteomes" id="UP001526147"/>
    </source>
</evidence>
<sequence>MPHHELSGELLQTTRKPGCRVTLVFLETQDSKEYDEILYKKLKKIWGENHPVSLFLTKELTMTSFYYHHKYKVKFQTMFGEDDLEALLQIVDHSIVLLGLTSRK</sequence>
<gene>
    <name evidence="1" type="ORF">OIH86_22585</name>
</gene>
<dbReference type="RefSeq" id="WP_264144534.1">
    <property type="nucleotide sequence ID" value="NZ_JAOYEY010000050.1"/>
</dbReference>
<dbReference type="EMBL" id="JAOYEY010000050">
    <property type="protein sequence ID" value="MCV9888443.1"/>
    <property type="molecule type" value="Genomic_DNA"/>
</dbReference>
<organism evidence="1 2">
    <name type="scientific">Metabacillus halosaccharovorans</name>
    <dbReference type="NCBI Taxonomy" id="930124"/>
    <lineage>
        <taxon>Bacteria</taxon>
        <taxon>Bacillati</taxon>
        <taxon>Bacillota</taxon>
        <taxon>Bacilli</taxon>
        <taxon>Bacillales</taxon>
        <taxon>Bacillaceae</taxon>
        <taxon>Metabacillus</taxon>
    </lineage>
</organism>
<protein>
    <submittedName>
        <fullName evidence="1">Uncharacterized protein</fullName>
    </submittedName>
</protein>
<proteinExistence type="predicted"/>